<keyword evidence="5" id="KW-0067">ATP-binding</keyword>
<dbReference type="EMBL" id="KI894030">
    <property type="protein sequence ID" value="OBR85794.1"/>
    <property type="molecule type" value="Genomic_DNA"/>
</dbReference>
<sequence length="777" mass="84973">MTPSSSSKSSGKGSSSSSSSRSSASNGTKSTSSSAPTRKLSSMSSFQPTLSFKTTPKSVPSTSSPASSSASSRPSASSSSSSSRDEVDRKLMPPPPPGTKLKPSISPQKASNGDVKGKRKEEPVVVLDDDEDEEMDGSYRPEEAQMWTELYGPTHETELAPGKARIAKVKNWLHESIFGYPFDAQPPPRSVNTDKIRKYKRVLFLSGPAGVGKATTARLLCASLGVEIMEWGESVEEWSLGGGIDRESAISKFNSFISRNSYPSLSMSSQTSALQSPDNNPRIILLTALPNLSHVATREAFHASLLTFCQNFNSLSCPMVIVHSDAGSGGRAEESWMDRERGGREGSLEVLGREVRDGPWCQEIDFLPLAPTFLNKALLRVLQTAIPRALDRPSHATIQLIAHSCNGDLRSAINSLQLLCGGRKENKSKKRKGRQDEADEDLGTRKRGAGRGSRGGKGGKLDVSRDLRAVLDAVTRKEQSLNLFHALGKVLYNKRLDDPNMEDEDEELLERIRKLPADKPLPNHLQGFTRRKSLVQMETFIPTIPIDASSFALWLHQSVPNYCNEIEEVSAGLDALCSADIMRTDDDIWQSSTQAIAYALHLSVRGILMSLPSPVPRRSQKATKPQFFESYKLERDNTSALDHVAGYITKKGISASNAFANGEARDEGVWGGMYDKRVLAGELVPMMVKLQILSAKPILPSSAQTLCLPPYSSFIRNGVELTAKDEIDMDDEYEASAAGDDGLGNIDQSHTQAWDDEPDKKEEEEDWLVDDDIDDFD</sequence>
<dbReference type="GO" id="GO:0003689">
    <property type="term" value="F:DNA clamp loader activity"/>
    <property type="evidence" value="ECO:0007669"/>
    <property type="project" value="TreeGrafter"/>
</dbReference>
<dbReference type="Gene3D" id="3.40.50.300">
    <property type="entry name" value="P-loop containing nucleotide triphosphate hydrolases"/>
    <property type="match status" value="1"/>
</dbReference>
<feature type="region of interest" description="Disordered" evidence="8">
    <location>
        <begin position="424"/>
        <end position="460"/>
    </location>
</feature>
<keyword evidence="3" id="KW-0547">Nucleotide-binding</keyword>
<keyword evidence="7" id="KW-0131">Cell cycle</keyword>
<evidence type="ECO:0000313" key="9">
    <source>
        <dbReference type="EMBL" id="OBR85794.1"/>
    </source>
</evidence>
<evidence type="ECO:0000256" key="8">
    <source>
        <dbReference type="SAM" id="MobiDB-lite"/>
    </source>
</evidence>
<dbReference type="InterPro" id="IPR027417">
    <property type="entry name" value="P-loop_NTPase"/>
</dbReference>
<feature type="region of interest" description="Disordered" evidence="8">
    <location>
        <begin position="730"/>
        <end position="777"/>
    </location>
</feature>
<reference evidence="10" key="2">
    <citation type="submission" date="2013-07" db="EMBL/GenBank/DDBJ databases">
        <authorList>
            <consortium name="The Broad Institute Genome Sequencing Platform"/>
            <person name="Cuomo C."/>
            <person name="Litvintseva A."/>
            <person name="Chen Y."/>
            <person name="Heitman J."/>
            <person name="Sun S."/>
            <person name="Springer D."/>
            <person name="Dromer F."/>
            <person name="Young S.K."/>
            <person name="Zeng Q."/>
            <person name="Gargeya S."/>
            <person name="Fitzgerald M."/>
            <person name="Abouelleil A."/>
            <person name="Alvarado L."/>
            <person name="Berlin A.M."/>
            <person name="Chapman S.B."/>
            <person name="Dewar J."/>
            <person name="Goldberg J."/>
            <person name="Griggs A."/>
            <person name="Gujja S."/>
            <person name="Hansen M."/>
            <person name="Howarth C."/>
            <person name="Imamovic A."/>
            <person name="Larimer J."/>
            <person name="McCowan C."/>
            <person name="Murphy C."/>
            <person name="Pearson M."/>
            <person name="Priest M."/>
            <person name="Roberts A."/>
            <person name="Saif S."/>
            <person name="Shea T."/>
            <person name="Sykes S."/>
            <person name="Wortman J."/>
            <person name="Nusbaum C."/>
            <person name="Birren B."/>
        </authorList>
    </citation>
    <scope>NUCLEOTIDE SEQUENCE</scope>
    <source>
        <strain evidence="10">CBS 10117</strain>
    </source>
</reference>
<gene>
    <name evidence="9" type="ORF">I303_03507</name>
    <name evidence="10" type="ORF">I303_103484</name>
</gene>
<dbReference type="STRING" id="1296121.A0A1A6A6V8"/>
<evidence type="ECO:0000313" key="11">
    <source>
        <dbReference type="Proteomes" id="UP000078595"/>
    </source>
</evidence>
<evidence type="ECO:0000256" key="2">
    <source>
        <dbReference type="ARBA" id="ARBA00006168"/>
    </source>
</evidence>
<comment type="subcellular location">
    <subcellularLocation>
        <location evidence="1">Nucleus</location>
    </subcellularLocation>
</comment>
<reference evidence="10" key="3">
    <citation type="submission" date="2024-02" db="EMBL/GenBank/DDBJ databases">
        <title>Comparative genomics of Cryptococcus and Kwoniella reveals pathogenesis evolution and contrasting modes of karyotype evolution via chromosome fusion or intercentromeric recombination.</title>
        <authorList>
            <person name="Coelho M.A."/>
            <person name="David-Palma M."/>
            <person name="Shea T."/>
            <person name="Bowers K."/>
            <person name="McGinley-Smith S."/>
            <person name="Mohammad A.W."/>
            <person name="Gnirke A."/>
            <person name="Yurkov A.M."/>
            <person name="Nowrousian M."/>
            <person name="Sun S."/>
            <person name="Cuomo C.A."/>
            <person name="Heitman J."/>
        </authorList>
    </citation>
    <scope>NUCLEOTIDE SEQUENCE</scope>
    <source>
        <strain evidence="10">CBS 10117</strain>
    </source>
</reference>
<evidence type="ECO:0000256" key="4">
    <source>
        <dbReference type="ARBA" id="ARBA00022763"/>
    </source>
</evidence>
<evidence type="ECO:0000313" key="10">
    <source>
        <dbReference type="EMBL" id="WWC60908.1"/>
    </source>
</evidence>
<dbReference type="SUPFAM" id="SSF52540">
    <property type="entry name" value="P-loop containing nucleoside triphosphate hydrolases"/>
    <property type="match status" value="1"/>
</dbReference>
<feature type="compositionally biased region" description="Acidic residues" evidence="8">
    <location>
        <begin position="127"/>
        <end position="136"/>
    </location>
</feature>
<evidence type="ECO:0000256" key="6">
    <source>
        <dbReference type="ARBA" id="ARBA00023242"/>
    </source>
</evidence>
<proteinExistence type="inferred from homology"/>
<keyword evidence="11" id="KW-1185">Reference proteome</keyword>
<feature type="compositionally biased region" description="Low complexity" evidence="8">
    <location>
        <begin position="58"/>
        <end position="82"/>
    </location>
</feature>
<dbReference type="Pfam" id="PF03215">
    <property type="entry name" value="Rad17"/>
    <property type="match status" value="1"/>
</dbReference>
<dbReference type="GO" id="GO:0006281">
    <property type="term" value="P:DNA repair"/>
    <property type="evidence" value="ECO:0007669"/>
    <property type="project" value="InterPro"/>
</dbReference>
<dbReference type="GO" id="GO:0003682">
    <property type="term" value="F:chromatin binding"/>
    <property type="evidence" value="ECO:0007669"/>
    <property type="project" value="TreeGrafter"/>
</dbReference>
<keyword evidence="4" id="KW-0227">DNA damage</keyword>
<evidence type="ECO:0008006" key="12">
    <source>
        <dbReference type="Google" id="ProtNLM"/>
    </source>
</evidence>
<reference evidence="9" key="1">
    <citation type="submission" date="2013-07" db="EMBL/GenBank/DDBJ databases">
        <title>The Genome Sequence of Cryptococcus dejecticola CBS10117.</title>
        <authorList>
            <consortium name="The Broad Institute Genome Sequencing Platform"/>
            <person name="Cuomo C."/>
            <person name="Litvintseva A."/>
            <person name="Chen Y."/>
            <person name="Heitman J."/>
            <person name="Sun S."/>
            <person name="Springer D."/>
            <person name="Dromer F."/>
            <person name="Young S.K."/>
            <person name="Zeng Q."/>
            <person name="Gargeya S."/>
            <person name="Fitzgerald M."/>
            <person name="Abouelleil A."/>
            <person name="Alvarado L."/>
            <person name="Berlin A.M."/>
            <person name="Chapman S.B."/>
            <person name="Dewar J."/>
            <person name="Goldberg J."/>
            <person name="Griggs A."/>
            <person name="Gujja S."/>
            <person name="Hansen M."/>
            <person name="Howarth C."/>
            <person name="Imamovic A."/>
            <person name="Larimer J."/>
            <person name="McCowan C."/>
            <person name="Murphy C."/>
            <person name="Pearson M."/>
            <person name="Priest M."/>
            <person name="Roberts A."/>
            <person name="Saif S."/>
            <person name="Shea T."/>
            <person name="Sykes S."/>
            <person name="Wortman J."/>
            <person name="Nusbaum C."/>
            <person name="Birren B."/>
        </authorList>
    </citation>
    <scope>NUCLEOTIDE SEQUENCE [LARGE SCALE GENOMIC DNA]</scope>
    <source>
        <strain evidence="9">CBS 10117</strain>
    </source>
</reference>
<evidence type="ECO:0000256" key="3">
    <source>
        <dbReference type="ARBA" id="ARBA00022741"/>
    </source>
</evidence>
<dbReference type="InterPro" id="IPR004582">
    <property type="entry name" value="Checkpoint_prot_Rad17_Rad24"/>
</dbReference>
<keyword evidence="6" id="KW-0539">Nucleus</keyword>
<dbReference type="GO" id="GO:0005634">
    <property type="term" value="C:nucleus"/>
    <property type="evidence" value="ECO:0007669"/>
    <property type="project" value="UniProtKB-SubCell"/>
</dbReference>
<feature type="compositionally biased region" description="Acidic residues" evidence="8">
    <location>
        <begin position="754"/>
        <end position="777"/>
    </location>
</feature>
<dbReference type="GeneID" id="28967206"/>
<dbReference type="PANTHER" id="PTHR12172:SF0">
    <property type="entry name" value="CELL CYCLE CHECKPOINT PROTEIN RAD17"/>
    <property type="match status" value="1"/>
</dbReference>
<comment type="similarity">
    <text evidence="2">Belongs to the rad17/RAD24 family.</text>
</comment>
<feature type="region of interest" description="Disordered" evidence="8">
    <location>
        <begin position="1"/>
        <end position="139"/>
    </location>
</feature>
<feature type="compositionally biased region" description="Polar residues" evidence="8">
    <location>
        <begin position="35"/>
        <end position="57"/>
    </location>
</feature>
<name>A0A1A6A6V8_9TREE</name>
<protein>
    <recommendedName>
        <fullName evidence="12">Cell cycle checkpoint protein</fullName>
    </recommendedName>
</protein>
<dbReference type="RefSeq" id="XP_018263636.1">
    <property type="nucleotide sequence ID" value="XM_018406828.1"/>
</dbReference>
<dbReference type="AlphaFoldDB" id="A0A1A6A6V8"/>
<dbReference type="Proteomes" id="UP000078595">
    <property type="component" value="Chromosome 4"/>
</dbReference>
<dbReference type="GO" id="GO:0000077">
    <property type="term" value="P:DNA damage checkpoint signaling"/>
    <property type="evidence" value="ECO:0007669"/>
    <property type="project" value="TreeGrafter"/>
</dbReference>
<feature type="compositionally biased region" description="Low complexity" evidence="8">
    <location>
        <begin position="1"/>
        <end position="34"/>
    </location>
</feature>
<dbReference type="OrthoDB" id="10265971at2759"/>
<dbReference type="KEGG" id="kdj:28967206"/>
<evidence type="ECO:0000256" key="7">
    <source>
        <dbReference type="ARBA" id="ARBA00023306"/>
    </source>
</evidence>
<dbReference type="PANTHER" id="PTHR12172">
    <property type="entry name" value="CELL CYCLE CHECKPOINT PROTEIN RAD17"/>
    <property type="match status" value="1"/>
</dbReference>
<dbReference type="EMBL" id="CP144533">
    <property type="protein sequence ID" value="WWC60908.1"/>
    <property type="molecule type" value="Genomic_DNA"/>
</dbReference>
<dbReference type="GO" id="GO:0033314">
    <property type="term" value="P:mitotic DNA replication checkpoint signaling"/>
    <property type="evidence" value="ECO:0007669"/>
    <property type="project" value="TreeGrafter"/>
</dbReference>
<evidence type="ECO:0000256" key="1">
    <source>
        <dbReference type="ARBA" id="ARBA00004123"/>
    </source>
</evidence>
<dbReference type="VEuPathDB" id="FungiDB:I303_03507"/>
<accession>A0A1A6A6V8</accession>
<organism evidence="9">
    <name type="scientific">Kwoniella dejecticola CBS 10117</name>
    <dbReference type="NCBI Taxonomy" id="1296121"/>
    <lineage>
        <taxon>Eukaryota</taxon>
        <taxon>Fungi</taxon>
        <taxon>Dikarya</taxon>
        <taxon>Basidiomycota</taxon>
        <taxon>Agaricomycotina</taxon>
        <taxon>Tremellomycetes</taxon>
        <taxon>Tremellales</taxon>
        <taxon>Cryptococcaceae</taxon>
        <taxon>Kwoniella</taxon>
    </lineage>
</organism>
<evidence type="ECO:0000256" key="5">
    <source>
        <dbReference type="ARBA" id="ARBA00022840"/>
    </source>
</evidence>
<dbReference type="GO" id="GO:0005524">
    <property type="term" value="F:ATP binding"/>
    <property type="evidence" value="ECO:0007669"/>
    <property type="project" value="UniProtKB-KW"/>
</dbReference>